<dbReference type="Pfam" id="PF12802">
    <property type="entry name" value="MarR_2"/>
    <property type="match status" value="1"/>
</dbReference>
<comment type="caution">
    <text evidence="5">The sequence shown here is derived from an EMBL/GenBank/DDBJ whole genome shotgun (WGS) entry which is preliminary data.</text>
</comment>
<dbReference type="SUPFAM" id="SSF46785">
    <property type="entry name" value="Winged helix' DNA-binding domain"/>
    <property type="match status" value="1"/>
</dbReference>
<dbReference type="InterPro" id="IPR036390">
    <property type="entry name" value="WH_DNA-bd_sf"/>
</dbReference>
<dbReference type="PANTHER" id="PTHR42756">
    <property type="entry name" value="TRANSCRIPTIONAL REGULATOR, MARR"/>
    <property type="match status" value="1"/>
</dbReference>
<dbReference type="PRINTS" id="PR00598">
    <property type="entry name" value="HTHMARR"/>
</dbReference>
<keyword evidence="1" id="KW-0805">Transcription regulation</keyword>
<evidence type="ECO:0000259" key="4">
    <source>
        <dbReference type="PROSITE" id="PS50995"/>
    </source>
</evidence>
<protein>
    <submittedName>
        <fullName evidence="5">MarR family transcriptional regulator</fullName>
    </submittedName>
</protein>
<dbReference type="PANTHER" id="PTHR42756:SF1">
    <property type="entry name" value="TRANSCRIPTIONAL REPRESSOR OF EMRAB OPERON"/>
    <property type="match status" value="1"/>
</dbReference>
<dbReference type="SMART" id="SM00347">
    <property type="entry name" value="HTH_MARR"/>
    <property type="match status" value="1"/>
</dbReference>
<dbReference type="InterPro" id="IPR000835">
    <property type="entry name" value="HTH_MarR-typ"/>
</dbReference>
<evidence type="ECO:0000256" key="2">
    <source>
        <dbReference type="ARBA" id="ARBA00023125"/>
    </source>
</evidence>
<reference evidence="6" key="1">
    <citation type="submission" date="2018-12" db="EMBL/GenBank/DDBJ databases">
        <title>Tengunoibacter tsumagoiensis gen. nov., sp. nov., Dictyobacter kobayashii sp. nov., D. alpinus sp. nov., and D. joshuensis sp. nov. and description of Dictyobacteraceae fam. nov. within the order Ktedonobacterales isolated from Tengu-no-mugimeshi.</title>
        <authorList>
            <person name="Wang C.M."/>
            <person name="Zheng Y."/>
            <person name="Sakai Y."/>
            <person name="Toyoda A."/>
            <person name="Minakuchi Y."/>
            <person name="Abe K."/>
            <person name="Yokota A."/>
            <person name="Yabe S."/>
        </authorList>
    </citation>
    <scope>NUCLEOTIDE SEQUENCE [LARGE SCALE GENOMIC DNA]</scope>
    <source>
        <strain evidence="6">S-27</strain>
    </source>
</reference>
<name>A0A401ZKP4_9CHLR</name>
<gene>
    <name evidence="5" type="ORF">KDAU_47760</name>
</gene>
<dbReference type="RefSeq" id="WP_126598716.1">
    <property type="nucleotide sequence ID" value="NZ_BIFQ01000001.1"/>
</dbReference>
<dbReference type="GO" id="GO:0003700">
    <property type="term" value="F:DNA-binding transcription factor activity"/>
    <property type="evidence" value="ECO:0007669"/>
    <property type="project" value="InterPro"/>
</dbReference>
<dbReference type="Gene3D" id="1.10.10.10">
    <property type="entry name" value="Winged helix-like DNA-binding domain superfamily/Winged helix DNA-binding domain"/>
    <property type="match status" value="1"/>
</dbReference>
<evidence type="ECO:0000313" key="6">
    <source>
        <dbReference type="Proteomes" id="UP000287224"/>
    </source>
</evidence>
<dbReference type="PROSITE" id="PS50995">
    <property type="entry name" value="HTH_MARR_2"/>
    <property type="match status" value="1"/>
</dbReference>
<dbReference type="EMBL" id="BIFQ01000001">
    <property type="protein sequence ID" value="GCE07447.1"/>
    <property type="molecule type" value="Genomic_DNA"/>
</dbReference>
<dbReference type="OrthoDB" id="158803at2"/>
<evidence type="ECO:0000313" key="5">
    <source>
        <dbReference type="EMBL" id="GCE07447.1"/>
    </source>
</evidence>
<feature type="domain" description="HTH marR-type" evidence="4">
    <location>
        <begin position="1"/>
        <end position="134"/>
    </location>
</feature>
<organism evidence="5 6">
    <name type="scientific">Dictyobacter aurantiacus</name>
    <dbReference type="NCBI Taxonomy" id="1936993"/>
    <lineage>
        <taxon>Bacteria</taxon>
        <taxon>Bacillati</taxon>
        <taxon>Chloroflexota</taxon>
        <taxon>Ktedonobacteria</taxon>
        <taxon>Ktedonobacterales</taxon>
        <taxon>Dictyobacteraceae</taxon>
        <taxon>Dictyobacter</taxon>
    </lineage>
</organism>
<keyword evidence="3" id="KW-0804">Transcription</keyword>
<dbReference type="Proteomes" id="UP000287224">
    <property type="component" value="Unassembled WGS sequence"/>
</dbReference>
<keyword evidence="2" id="KW-0238">DNA-binding</keyword>
<dbReference type="InterPro" id="IPR036388">
    <property type="entry name" value="WH-like_DNA-bd_sf"/>
</dbReference>
<evidence type="ECO:0000256" key="3">
    <source>
        <dbReference type="ARBA" id="ARBA00023163"/>
    </source>
</evidence>
<keyword evidence="6" id="KW-1185">Reference proteome</keyword>
<sequence length="137" mass="15356">MLRSAVFAWLRLSRVFQKIGRASDVHLRAWGLSTAQFDILAQVGAAKGITQQELADKLLVTKGNVSQLLSRMEKQGLLTRSQERRSNCLSLTAKGQELYERVVPAQEDLVARQFQGLTPAEVNQLLTLLRKLDHSLD</sequence>
<dbReference type="GO" id="GO:0003677">
    <property type="term" value="F:DNA binding"/>
    <property type="evidence" value="ECO:0007669"/>
    <property type="project" value="UniProtKB-KW"/>
</dbReference>
<proteinExistence type="predicted"/>
<evidence type="ECO:0000256" key="1">
    <source>
        <dbReference type="ARBA" id="ARBA00023015"/>
    </source>
</evidence>
<dbReference type="AlphaFoldDB" id="A0A401ZKP4"/>
<accession>A0A401ZKP4</accession>